<dbReference type="EMBL" id="JAUEIF010000012">
    <property type="protein sequence ID" value="MDN0026130.1"/>
    <property type="molecule type" value="Genomic_DNA"/>
</dbReference>
<dbReference type="GO" id="GO:0080120">
    <property type="term" value="P:CAAX-box protein maturation"/>
    <property type="evidence" value="ECO:0007669"/>
    <property type="project" value="UniProtKB-ARBA"/>
</dbReference>
<dbReference type="InterPro" id="IPR052710">
    <property type="entry name" value="CAAX_protease"/>
</dbReference>
<comment type="caution">
    <text evidence="4">The sequence shown here is derived from an EMBL/GenBank/DDBJ whole genome shotgun (WGS) entry which is preliminary data.</text>
</comment>
<dbReference type="GO" id="GO:0004175">
    <property type="term" value="F:endopeptidase activity"/>
    <property type="evidence" value="ECO:0007669"/>
    <property type="project" value="UniProtKB-ARBA"/>
</dbReference>
<feature type="transmembrane region" description="Helical" evidence="1">
    <location>
        <begin position="235"/>
        <end position="253"/>
    </location>
</feature>
<keyword evidence="1" id="KW-0472">Membrane</keyword>
<reference evidence="4" key="1">
    <citation type="submission" date="2023-06" db="EMBL/GenBank/DDBJ databases">
        <authorList>
            <person name="Zeman M."/>
            <person name="Kubasova T."/>
            <person name="Jahodarova E."/>
            <person name="Nykrynova M."/>
            <person name="Rychlik I."/>
        </authorList>
    </citation>
    <scope>NUCLEOTIDE SEQUENCE</scope>
    <source>
        <strain evidence="4">ET15</strain>
        <strain evidence="3">ET37</strain>
    </source>
</reference>
<organism evidence="4 6">
    <name type="scientific">Leyella lascolaii</name>
    <dbReference type="NCBI Taxonomy" id="1776379"/>
    <lineage>
        <taxon>Bacteria</taxon>
        <taxon>Pseudomonadati</taxon>
        <taxon>Bacteroidota</taxon>
        <taxon>Bacteroidia</taxon>
        <taxon>Bacteroidales</taxon>
        <taxon>Prevotellaceae</taxon>
        <taxon>Leyella</taxon>
    </lineage>
</organism>
<feature type="transmembrane region" description="Helical" evidence="1">
    <location>
        <begin position="79"/>
        <end position="100"/>
    </location>
</feature>
<dbReference type="PANTHER" id="PTHR36435">
    <property type="entry name" value="SLR1288 PROTEIN"/>
    <property type="match status" value="1"/>
</dbReference>
<feature type="transmembrane region" description="Helical" evidence="1">
    <location>
        <begin position="175"/>
        <end position="191"/>
    </location>
</feature>
<sequence length="262" mass="29132">MKTNIEQTMQAALCFVAFVIIQFAVMQCAGLIVDNLAANATALVLSSLASSAITIALFVWRRWAVLSRDYFNTRQWSVFFWTVTTAIGMMPVASFVLETLNLSISNEQVQMYANMINHDLGYITIGIIAPVAEEIVFRGAILRSLLKIFDRRMHWIAIFISAVLFGIVHGNAAQGLNATITGLLLGWMYYRTGSVLPGIAFHWTNNTVVFVMTTLMPGTYNMTISELCGGDTHKIAIFMACALCVLIPSLYQLTLRIRMKKP</sequence>
<dbReference type="Proteomes" id="UP001167831">
    <property type="component" value="Unassembled WGS sequence"/>
</dbReference>
<keyword evidence="5" id="KW-1185">Reference proteome</keyword>
<name>A0AAW7JLI8_9BACT</name>
<gene>
    <name evidence="3" type="ORF">QVN81_11235</name>
    <name evidence="4" type="ORF">QVN84_11475</name>
</gene>
<keyword evidence="1" id="KW-1133">Transmembrane helix</keyword>
<dbReference type="PANTHER" id="PTHR36435:SF1">
    <property type="entry name" value="CAAX AMINO TERMINAL PROTEASE FAMILY PROTEIN"/>
    <property type="match status" value="1"/>
</dbReference>
<feature type="transmembrane region" description="Helical" evidence="1">
    <location>
        <begin position="120"/>
        <end position="141"/>
    </location>
</feature>
<evidence type="ECO:0000259" key="2">
    <source>
        <dbReference type="Pfam" id="PF02517"/>
    </source>
</evidence>
<reference evidence="4" key="2">
    <citation type="submission" date="2023-08" db="EMBL/GenBank/DDBJ databases">
        <title>Identification and characterization of horizontal gene transfer across gut microbiota members of farm animals based on homology search.</title>
        <authorList>
            <person name="Schwarzerova J."/>
            <person name="Nykrynova M."/>
            <person name="Jureckova K."/>
            <person name="Cejkova D."/>
            <person name="Rychlik I."/>
        </authorList>
    </citation>
    <scope>NUCLEOTIDE SEQUENCE</scope>
    <source>
        <strain evidence="4">ET15</strain>
        <strain evidence="3">ET37</strain>
    </source>
</reference>
<feature type="transmembrane region" description="Helical" evidence="1">
    <location>
        <begin position="12"/>
        <end position="33"/>
    </location>
</feature>
<dbReference type="Proteomes" id="UP001168478">
    <property type="component" value="Unassembled WGS sequence"/>
</dbReference>
<feature type="transmembrane region" description="Helical" evidence="1">
    <location>
        <begin position="39"/>
        <end position="59"/>
    </location>
</feature>
<accession>A0AAW7JLI8</accession>
<dbReference type="Pfam" id="PF02517">
    <property type="entry name" value="Rce1-like"/>
    <property type="match status" value="1"/>
</dbReference>
<evidence type="ECO:0000313" key="6">
    <source>
        <dbReference type="Proteomes" id="UP001168478"/>
    </source>
</evidence>
<evidence type="ECO:0000313" key="5">
    <source>
        <dbReference type="Proteomes" id="UP001167831"/>
    </source>
</evidence>
<dbReference type="RefSeq" id="WP_289826080.1">
    <property type="nucleotide sequence ID" value="NZ_JAUEIE010000014.1"/>
</dbReference>
<proteinExistence type="predicted"/>
<feature type="domain" description="CAAX prenyl protease 2/Lysostaphin resistance protein A-like" evidence="2">
    <location>
        <begin position="122"/>
        <end position="208"/>
    </location>
</feature>
<dbReference type="EMBL" id="JAUEIE010000014">
    <property type="protein sequence ID" value="MDN0023585.1"/>
    <property type="molecule type" value="Genomic_DNA"/>
</dbReference>
<evidence type="ECO:0000313" key="4">
    <source>
        <dbReference type="EMBL" id="MDN0026130.1"/>
    </source>
</evidence>
<dbReference type="InterPro" id="IPR003675">
    <property type="entry name" value="Rce1/LyrA-like_dom"/>
</dbReference>
<dbReference type="AlphaFoldDB" id="A0AAW7JLI8"/>
<feature type="transmembrane region" description="Helical" evidence="1">
    <location>
        <begin position="153"/>
        <end position="169"/>
    </location>
</feature>
<protein>
    <submittedName>
        <fullName evidence="4">Type II CAAX endopeptidase family protein</fullName>
    </submittedName>
</protein>
<evidence type="ECO:0000313" key="3">
    <source>
        <dbReference type="EMBL" id="MDN0023585.1"/>
    </source>
</evidence>
<evidence type="ECO:0000256" key="1">
    <source>
        <dbReference type="SAM" id="Phobius"/>
    </source>
</evidence>
<keyword evidence="1" id="KW-0812">Transmembrane</keyword>
<feature type="transmembrane region" description="Helical" evidence="1">
    <location>
        <begin position="203"/>
        <end position="223"/>
    </location>
</feature>